<evidence type="ECO:0000256" key="9">
    <source>
        <dbReference type="ARBA" id="ARBA00023053"/>
    </source>
</evidence>
<evidence type="ECO:0000256" key="7">
    <source>
        <dbReference type="ARBA" id="ARBA00022723"/>
    </source>
</evidence>
<proteinExistence type="inferred from homology"/>
<dbReference type="InterPro" id="IPR029055">
    <property type="entry name" value="Ntn_hydrolases_N"/>
</dbReference>
<keyword evidence="7 10" id="KW-0479">Metal-binding</keyword>
<dbReference type="InterPro" id="IPR001353">
    <property type="entry name" value="Proteasome_sua/b"/>
</dbReference>
<evidence type="ECO:0000256" key="4">
    <source>
        <dbReference type="ARBA" id="ARBA00022533"/>
    </source>
</evidence>
<reference evidence="12" key="1">
    <citation type="submission" date="2011-02" db="EMBL/GenBank/DDBJ databases">
        <title>The complete genome of Planctomyces brasiliensis DSM 5305.</title>
        <authorList>
            <person name="Lucas S."/>
            <person name="Copeland A."/>
            <person name="Lapidus A."/>
            <person name="Bruce D."/>
            <person name="Goodwin L."/>
            <person name="Pitluck S."/>
            <person name="Kyrpides N."/>
            <person name="Mavromatis K."/>
            <person name="Pagani I."/>
            <person name="Ivanova N."/>
            <person name="Ovchinnikova G."/>
            <person name="Lu M."/>
            <person name="Detter J.C."/>
            <person name="Han C."/>
            <person name="Land M."/>
            <person name="Hauser L."/>
            <person name="Markowitz V."/>
            <person name="Cheng J.-F."/>
            <person name="Hugenholtz P."/>
            <person name="Woyke T."/>
            <person name="Wu D."/>
            <person name="Tindall B."/>
            <person name="Pomrenke H.G."/>
            <person name="Brambilla E."/>
            <person name="Klenk H.-P."/>
            <person name="Eisen J.A."/>
        </authorList>
    </citation>
    <scope>NUCLEOTIDE SEQUENCE [LARGE SCALE GENOMIC DNA]</scope>
    <source>
        <strain evidence="12">ATCC 49424 / DSM 5305 / JCM 21570 / NBRC 103401 / IFAM 1448</strain>
    </source>
</reference>
<evidence type="ECO:0000256" key="6">
    <source>
        <dbReference type="ARBA" id="ARBA00022698"/>
    </source>
</evidence>
<dbReference type="NCBIfam" id="NF003964">
    <property type="entry name" value="PRK05456.1"/>
    <property type="match status" value="1"/>
</dbReference>
<evidence type="ECO:0000313" key="12">
    <source>
        <dbReference type="Proteomes" id="UP000006860"/>
    </source>
</evidence>
<dbReference type="Gene3D" id="3.60.20.10">
    <property type="entry name" value="Glutamine Phosphoribosylpyrophosphate, subunit 1, domain 1"/>
    <property type="match status" value="1"/>
</dbReference>
<dbReference type="AlphaFoldDB" id="F0SNW5"/>
<dbReference type="NCBIfam" id="TIGR03692">
    <property type="entry name" value="ATP_dep_HslV"/>
    <property type="match status" value="1"/>
</dbReference>
<dbReference type="EC" id="3.4.25.2" evidence="10"/>
<organism evidence="11 12">
    <name type="scientific">Rubinisphaera brasiliensis (strain ATCC 49424 / DSM 5305 / JCM 21570 / IAM 15109 / NBRC 103401 / IFAM 1448)</name>
    <name type="common">Planctomyces brasiliensis</name>
    <dbReference type="NCBI Taxonomy" id="756272"/>
    <lineage>
        <taxon>Bacteria</taxon>
        <taxon>Pseudomonadati</taxon>
        <taxon>Planctomycetota</taxon>
        <taxon>Planctomycetia</taxon>
        <taxon>Planctomycetales</taxon>
        <taxon>Planctomycetaceae</taxon>
        <taxon>Rubinisphaera</taxon>
    </lineage>
</organism>
<dbReference type="HOGENOM" id="CLU_093872_1_0_0"/>
<evidence type="ECO:0000256" key="5">
    <source>
        <dbReference type="ARBA" id="ARBA00022670"/>
    </source>
</evidence>
<dbReference type="PANTHER" id="PTHR32194">
    <property type="entry name" value="METALLOPROTEASE TLDD"/>
    <property type="match status" value="1"/>
</dbReference>
<evidence type="ECO:0000313" key="11">
    <source>
        <dbReference type="EMBL" id="ADY60041.1"/>
    </source>
</evidence>
<keyword evidence="8 10" id="KW-0378">Hydrolase</keyword>
<dbReference type="eggNOG" id="COG5405">
    <property type="taxonomic scope" value="Bacteria"/>
</dbReference>
<sequence length="188" mass="20355">MPPANHYLRQTARSTTILTVRKGNQVAIAGDGQVTYGDAILKQDTRKIRRILDGNVLVGFAGSTADAFSLLERFETKAKDFPGNIPRAATELARDWRTDRVLRKLEAMMVVINAEHSLLVTGQGDVVSPQDGIIGIGSGGNYAVAAARALTRYSDLSAREVVENSLKIASEIDIYTNDNLIVEELAAV</sequence>
<keyword evidence="9 10" id="KW-0915">Sodium</keyword>
<dbReference type="CDD" id="cd01913">
    <property type="entry name" value="protease_HslV"/>
    <property type="match status" value="1"/>
</dbReference>
<dbReference type="EMBL" id="CP002546">
    <property type="protein sequence ID" value="ADY60041.1"/>
    <property type="molecule type" value="Genomic_DNA"/>
</dbReference>
<evidence type="ECO:0000256" key="1">
    <source>
        <dbReference type="ARBA" id="ARBA00004496"/>
    </source>
</evidence>
<comment type="activity regulation">
    <text evidence="10">Allosterically activated by HslU binding.</text>
</comment>
<comment type="similarity">
    <text evidence="2 10">Belongs to the peptidase T1B family. HslV subfamily.</text>
</comment>
<feature type="active site" evidence="10">
    <location>
        <position position="15"/>
    </location>
</feature>
<evidence type="ECO:0000256" key="8">
    <source>
        <dbReference type="ARBA" id="ARBA00022801"/>
    </source>
</evidence>
<dbReference type="GO" id="GO:0005839">
    <property type="term" value="C:proteasome core complex"/>
    <property type="evidence" value="ECO:0007669"/>
    <property type="project" value="InterPro"/>
</dbReference>
<gene>
    <name evidence="10" type="primary">hslV</name>
    <name evidence="11" type="ordered locus">Plabr_2440</name>
</gene>
<dbReference type="KEGG" id="pbs:Plabr_2440"/>
<protein>
    <recommendedName>
        <fullName evidence="10">ATP-dependent protease subunit HslV</fullName>
        <ecNumber evidence="10">3.4.25.2</ecNumber>
    </recommendedName>
</protein>
<dbReference type="InterPro" id="IPR023333">
    <property type="entry name" value="Proteasome_suB-type"/>
</dbReference>
<dbReference type="Pfam" id="PF00227">
    <property type="entry name" value="Proteasome"/>
    <property type="match status" value="1"/>
</dbReference>
<feature type="binding site" evidence="10">
    <location>
        <position position="170"/>
    </location>
    <ligand>
        <name>Na(+)</name>
        <dbReference type="ChEBI" id="CHEBI:29101"/>
    </ligand>
</feature>
<dbReference type="GO" id="GO:0051603">
    <property type="term" value="P:proteolysis involved in protein catabolic process"/>
    <property type="evidence" value="ECO:0007669"/>
    <property type="project" value="InterPro"/>
</dbReference>
<dbReference type="PROSITE" id="PS51476">
    <property type="entry name" value="PROTEASOME_BETA_2"/>
    <property type="match status" value="1"/>
</dbReference>
<keyword evidence="4 10" id="KW-0021">Allosteric enzyme</keyword>
<dbReference type="PANTHER" id="PTHR32194:SF0">
    <property type="entry name" value="ATP-DEPENDENT PROTEASE SUBUNIT HSLV"/>
    <property type="match status" value="1"/>
</dbReference>
<dbReference type="Proteomes" id="UP000006860">
    <property type="component" value="Chromosome"/>
</dbReference>
<dbReference type="STRING" id="756272.Plabr_2440"/>
<dbReference type="GO" id="GO:0004298">
    <property type="term" value="F:threonine-type endopeptidase activity"/>
    <property type="evidence" value="ECO:0007669"/>
    <property type="project" value="UniProtKB-KW"/>
</dbReference>
<comment type="subunit">
    <text evidence="10">A double ring-shaped homohexamer of HslV is capped on each side by a ring-shaped HslU homohexamer. The assembly of the HslU/HslV complex is dependent on binding of ATP.</text>
</comment>
<dbReference type="InterPro" id="IPR022281">
    <property type="entry name" value="ATP-dep_Prtase_HsIV_su"/>
</dbReference>
<dbReference type="SUPFAM" id="SSF56235">
    <property type="entry name" value="N-terminal nucleophile aminohydrolases (Ntn hydrolases)"/>
    <property type="match status" value="1"/>
</dbReference>
<keyword evidence="6 10" id="KW-0888">Threonine protease</keyword>
<dbReference type="PIRSF" id="PIRSF039093">
    <property type="entry name" value="HslV"/>
    <property type="match status" value="1"/>
</dbReference>
<evidence type="ECO:0000256" key="3">
    <source>
        <dbReference type="ARBA" id="ARBA00022490"/>
    </source>
</evidence>
<name>F0SNW5_RUBBR</name>
<dbReference type="OrthoDB" id="9804884at2"/>
<dbReference type="HAMAP" id="MF_00248">
    <property type="entry name" value="HslV"/>
    <property type="match status" value="1"/>
</dbReference>
<feature type="binding site" evidence="10">
    <location>
        <position position="173"/>
    </location>
    <ligand>
        <name>Na(+)</name>
        <dbReference type="ChEBI" id="CHEBI:29101"/>
    </ligand>
</feature>
<dbReference type="RefSeq" id="WP_013628765.1">
    <property type="nucleotide sequence ID" value="NC_015174.1"/>
</dbReference>
<dbReference type="GO" id="GO:0046872">
    <property type="term" value="F:metal ion binding"/>
    <property type="evidence" value="ECO:0007669"/>
    <property type="project" value="UniProtKB-KW"/>
</dbReference>
<keyword evidence="12" id="KW-1185">Reference proteome</keyword>
<comment type="subcellular location">
    <subcellularLocation>
        <location evidence="1 10">Cytoplasm</location>
    </subcellularLocation>
</comment>
<feature type="binding site" evidence="10">
    <location>
        <position position="176"/>
    </location>
    <ligand>
        <name>Na(+)</name>
        <dbReference type="ChEBI" id="CHEBI:29101"/>
    </ligand>
</feature>
<comment type="function">
    <text evidence="10">Protease subunit of a proteasome-like degradation complex believed to be a general protein degrading machinery.</text>
</comment>
<evidence type="ECO:0000256" key="2">
    <source>
        <dbReference type="ARBA" id="ARBA00006053"/>
    </source>
</evidence>
<accession>F0SNW5</accession>
<keyword evidence="5 10" id="KW-0645">Protease</keyword>
<dbReference type="GO" id="GO:0009376">
    <property type="term" value="C:HslUV protease complex"/>
    <property type="evidence" value="ECO:0007669"/>
    <property type="project" value="UniProtKB-UniRule"/>
</dbReference>
<comment type="catalytic activity">
    <reaction evidence="10">
        <text>ATP-dependent cleavage of peptide bonds with broad specificity.</text>
        <dbReference type="EC" id="3.4.25.2"/>
    </reaction>
</comment>
<keyword evidence="3 10" id="KW-0963">Cytoplasm</keyword>
<evidence type="ECO:0000256" key="10">
    <source>
        <dbReference type="HAMAP-Rule" id="MF_00248"/>
    </source>
</evidence>